<dbReference type="InterPro" id="IPR004610">
    <property type="entry name" value="RecJ"/>
</dbReference>
<comment type="caution">
    <text evidence="9">The sequence shown here is derived from an EMBL/GenBank/DDBJ whole genome shotgun (WGS) entry which is preliminary data.</text>
</comment>
<keyword evidence="5 9" id="KW-0269">Exonuclease</keyword>
<dbReference type="GO" id="GO:0006310">
    <property type="term" value="P:DNA recombination"/>
    <property type="evidence" value="ECO:0007669"/>
    <property type="project" value="InterPro"/>
</dbReference>
<sequence>MLTFEDIAYKLSKRFENHHFNSLKDLPQPSTLANIPKASHLIAQAIQNGEKILIVGDYDADGILSTALMQIFFHSLGVKNFTCIIPNRFSDGYGISASIIENNPANLIITVDNGITAIEVAELCKQKGQTLIITDHHTPKDTLPNALIINPKVSGFVQEEICGCFVAWYLCAGIKQALNSTFNLAPLLELVAIATISDVMPLTHLNRIILTKALSSLKAPHFAFAQYLLSKYKKIDEECIGYYIAPLINASGRMGEAQVALDFILSPNLSEAKVRYDALQALNTQRKTIQAQLQEEAKNHTYIGEECVVAYGEEWHEGVLGILAGKLSTQYNKSAFVFTLKNGLYQGSGRGVSGVNLLKSLELMEWEGIEFGGHSKAVGVKLEKIEGFHLHFKAYPQEENLQESLLGEVSIELLTPSLLSLLRSYSPYGEGNPEPLFFIKTLEILEHKLIGEGKNHTSLLIKSPYKPIKALLYHHALPPTPFLHNVIFAFKEDNYSRKPLILIKSLS</sequence>
<name>A0A3D8IV52_9HELI</name>
<dbReference type="Pfam" id="PF02272">
    <property type="entry name" value="DHHA1"/>
    <property type="match status" value="1"/>
</dbReference>
<dbReference type="RefSeq" id="WP_115570181.1">
    <property type="nucleotide sequence ID" value="NZ_NXLV01000022.1"/>
</dbReference>
<dbReference type="GO" id="GO:0003676">
    <property type="term" value="F:nucleic acid binding"/>
    <property type="evidence" value="ECO:0007669"/>
    <property type="project" value="InterPro"/>
</dbReference>
<dbReference type="GO" id="GO:0008409">
    <property type="term" value="F:5'-3' exonuclease activity"/>
    <property type="evidence" value="ECO:0007669"/>
    <property type="project" value="InterPro"/>
</dbReference>
<reference evidence="9 10" key="1">
    <citation type="submission" date="2018-04" db="EMBL/GenBank/DDBJ databases">
        <title>Novel Campyloabacter and Helicobacter Species and Strains.</title>
        <authorList>
            <person name="Mannion A.J."/>
            <person name="Shen Z."/>
            <person name="Fox J.G."/>
        </authorList>
    </citation>
    <scope>NUCLEOTIDE SEQUENCE [LARGE SCALE GENOMIC DNA]</scope>
    <source>
        <strain evidence="9 10">MIT 04-9366</strain>
    </source>
</reference>
<keyword evidence="4" id="KW-0378">Hydrolase</keyword>
<dbReference type="InterPro" id="IPR038763">
    <property type="entry name" value="DHH_sf"/>
</dbReference>
<evidence type="ECO:0000256" key="4">
    <source>
        <dbReference type="ARBA" id="ARBA00022801"/>
    </source>
</evidence>
<evidence type="ECO:0000256" key="5">
    <source>
        <dbReference type="ARBA" id="ARBA00022839"/>
    </source>
</evidence>
<accession>A0A3D8IV52</accession>
<dbReference type="GO" id="GO:0006281">
    <property type="term" value="P:DNA repair"/>
    <property type="evidence" value="ECO:0007669"/>
    <property type="project" value="InterPro"/>
</dbReference>
<dbReference type="SUPFAM" id="SSF64182">
    <property type="entry name" value="DHH phosphoesterases"/>
    <property type="match status" value="1"/>
</dbReference>
<evidence type="ECO:0000313" key="10">
    <source>
        <dbReference type="Proteomes" id="UP000257045"/>
    </source>
</evidence>
<dbReference type="InterPro" id="IPR041122">
    <property type="entry name" value="RecJ_OB"/>
</dbReference>
<gene>
    <name evidence="9" type="primary">recJ</name>
    <name evidence="9" type="ORF">CQA58_07965</name>
</gene>
<organism evidence="9 10">
    <name type="scientific">Helicobacter brantae</name>
    <dbReference type="NCBI Taxonomy" id="375927"/>
    <lineage>
        <taxon>Bacteria</taxon>
        <taxon>Pseudomonadati</taxon>
        <taxon>Campylobacterota</taxon>
        <taxon>Epsilonproteobacteria</taxon>
        <taxon>Campylobacterales</taxon>
        <taxon>Helicobacteraceae</taxon>
        <taxon>Helicobacter</taxon>
    </lineage>
</organism>
<keyword evidence="3" id="KW-0540">Nuclease</keyword>
<evidence type="ECO:0000259" key="8">
    <source>
        <dbReference type="Pfam" id="PF17768"/>
    </source>
</evidence>
<evidence type="ECO:0000259" key="7">
    <source>
        <dbReference type="Pfam" id="PF02272"/>
    </source>
</evidence>
<evidence type="ECO:0000256" key="3">
    <source>
        <dbReference type="ARBA" id="ARBA00022722"/>
    </source>
</evidence>
<feature type="domain" description="RecJ OB" evidence="8">
    <location>
        <begin position="408"/>
        <end position="478"/>
    </location>
</feature>
<dbReference type="Gene3D" id="3.10.310.30">
    <property type="match status" value="1"/>
</dbReference>
<dbReference type="PANTHER" id="PTHR30255">
    <property type="entry name" value="SINGLE-STRANDED-DNA-SPECIFIC EXONUCLEASE RECJ"/>
    <property type="match status" value="1"/>
</dbReference>
<feature type="domain" description="DDH" evidence="6">
    <location>
        <begin position="51"/>
        <end position="195"/>
    </location>
</feature>
<dbReference type="PANTHER" id="PTHR30255:SF2">
    <property type="entry name" value="SINGLE-STRANDED-DNA-SPECIFIC EXONUCLEASE RECJ"/>
    <property type="match status" value="1"/>
</dbReference>
<dbReference type="OrthoDB" id="9809852at2"/>
<proteinExistence type="inferred from homology"/>
<dbReference type="InterPro" id="IPR003156">
    <property type="entry name" value="DHHA1_dom"/>
</dbReference>
<dbReference type="Pfam" id="PF01368">
    <property type="entry name" value="DHH"/>
    <property type="match status" value="1"/>
</dbReference>
<feature type="domain" description="DHHA1" evidence="7">
    <location>
        <begin position="306"/>
        <end position="385"/>
    </location>
</feature>
<dbReference type="AlphaFoldDB" id="A0A3D8IV52"/>
<evidence type="ECO:0000259" key="6">
    <source>
        <dbReference type="Pfam" id="PF01368"/>
    </source>
</evidence>
<dbReference type="NCBIfam" id="TIGR00644">
    <property type="entry name" value="recJ"/>
    <property type="match status" value="1"/>
</dbReference>
<dbReference type="InterPro" id="IPR051673">
    <property type="entry name" value="SSDNA_exonuclease_RecJ"/>
</dbReference>
<dbReference type="InterPro" id="IPR001667">
    <property type="entry name" value="DDH_dom"/>
</dbReference>
<evidence type="ECO:0000313" key="9">
    <source>
        <dbReference type="EMBL" id="RDU68856.1"/>
    </source>
</evidence>
<dbReference type="Pfam" id="PF17768">
    <property type="entry name" value="RecJ_OB"/>
    <property type="match status" value="1"/>
</dbReference>
<comment type="similarity">
    <text evidence="1">Belongs to the RecJ family.</text>
</comment>
<dbReference type="Proteomes" id="UP000257045">
    <property type="component" value="Unassembled WGS sequence"/>
</dbReference>
<protein>
    <recommendedName>
        <fullName evidence="2">Single-stranded-DNA-specific exonuclease RecJ</fullName>
    </recommendedName>
</protein>
<evidence type="ECO:0000256" key="2">
    <source>
        <dbReference type="ARBA" id="ARBA00019841"/>
    </source>
</evidence>
<evidence type="ECO:0000256" key="1">
    <source>
        <dbReference type="ARBA" id="ARBA00005915"/>
    </source>
</evidence>
<dbReference type="EMBL" id="NXLV01000022">
    <property type="protein sequence ID" value="RDU68856.1"/>
    <property type="molecule type" value="Genomic_DNA"/>
</dbReference>
<keyword evidence="10" id="KW-1185">Reference proteome</keyword>
<dbReference type="Gene3D" id="3.90.1640.30">
    <property type="match status" value="1"/>
</dbReference>